<protein>
    <recommendedName>
        <fullName evidence="6">FMN dependent NADH:quinone oxidoreductase</fullName>
        <ecNumber evidence="6">1.6.5.-</ecNumber>
    </recommendedName>
    <alternativeName>
        <fullName evidence="6">Azo-dye reductase</fullName>
    </alternativeName>
    <alternativeName>
        <fullName evidence="6">FMN-dependent NADH-azo compound oxidoreductase</fullName>
    </alternativeName>
    <alternativeName>
        <fullName evidence="6">FMN-dependent NADH-azoreductase</fullName>
        <ecNumber evidence="6">1.7.1.17</ecNumber>
    </alternativeName>
</protein>
<evidence type="ECO:0000259" key="7">
    <source>
        <dbReference type="Pfam" id="PF02525"/>
    </source>
</evidence>
<feature type="binding site" evidence="6">
    <location>
        <position position="9"/>
    </location>
    <ligand>
        <name>FMN</name>
        <dbReference type="ChEBI" id="CHEBI:58210"/>
    </ligand>
</feature>
<comment type="function">
    <text evidence="6">Quinone reductase that provides resistance to thiol-specific stress caused by electrophilic quinones.</text>
</comment>
<keyword evidence="4 6" id="KW-0520">NAD</keyword>
<dbReference type="GO" id="GO:0016655">
    <property type="term" value="F:oxidoreductase activity, acting on NAD(P)H, quinone or similar compound as acceptor"/>
    <property type="evidence" value="ECO:0007669"/>
    <property type="project" value="InterPro"/>
</dbReference>
<comment type="subunit">
    <text evidence="6">Homodimer.</text>
</comment>
<dbReference type="EMBL" id="FOSN01000002">
    <property type="protein sequence ID" value="SFK14368.1"/>
    <property type="molecule type" value="Genomic_DNA"/>
</dbReference>
<dbReference type="PANTHER" id="PTHR43741">
    <property type="entry name" value="FMN-DEPENDENT NADH-AZOREDUCTASE 1"/>
    <property type="match status" value="1"/>
</dbReference>
<feature type="binding site" evidence="6">
    <location>
        <begin position="139"/>
        <end position="142"/>
    </location>
    <ligand>
        <name>FMN</name>
        <dbReference type="ChEBI" id="CHEBI:58210"/>
    </ligand>
</feature>
<evidence type="ECO:0000313" key="9">
    <source>
        <dbReference type="Proteomes" id="UP000198755"/>
    </source>
</evidence>
<comment type="catalytic activity">
    <reaction evidence="6">
        <text>2 a quinone + NADH + H(+) = 2 a 1,4-benzosemiquinone + NAD(+)</text>
        <dbReference type="Rhea" id="RHEA:65952"/>
        <dbReference type="ChEBI" id="CHEBI:15378"/>
        <dbReference type="ChEBI" id="CHEBI:57540"/>
        <dbReference type="ChEBI" id="CHEBI:57945"/>
        <dbReference type="ChEBI" id="CHEBI:132124"/>
        <dbReference type="ChEBI" id="CHEBI:134225"/>
    </reaction>
</comment>
<keyword evidence="9" id="KW-1185">Reference proteome</keyword>
<comment type="function">
    <text evidence="6">Also exhibits azoreductase activity. Catalyzes the reductive cleavage of the azo bond in aromatic azo compounds to the corresponding amines.</text>
</comment>
<dbReference type="Proteomes" id="UP000198755">
    <property type="component" value="Unassembled WGS sequence"/>
</dbReference>
<evidence type="ECO:0000313" key="8">
    <source>
        <dbReference type="EMBL" id="SFK14368.1"/>
    </source>
</evidence>
<dbReference type="SUPFAM" id="SSF52218">
    <property type="entry name" value="Flavoproteins"/>
    <property type="match status" value="1"/>
</dbReference>
<reference evidence="8 9" key="1">
    <citation type="submission" date="2016-10" db="EMBL/GenBank/DDBJ databases">
        <authorList>
            <person name="de Groot N.N."/>
        </authorList>
    </citation>
    <scope>NUCLEOTIDE SEQUENCE [LARGE SCALE GENOMIC DNA]</scope>
    <source>
        <strain evidence="8 9">NE2</strain>
    </source>
</reference>
<dbReference type="Pfam" id="PF02525">
    <property type="entry name" value="Flavodoxin_2"/>
    <property type="match status" value="1"/>
</dbReference>
<dbReference type="EC" id="1.7.1.17" evidence="6"/>
<evidence type="ECO:0000256" key="6">
    <source>
        <dbReference type="HAMAP-Rule" id="MF_01216"/>
    </source>
</evidence>
<comment type="similarity">
    <text evidence="6">Belongs to the azoreductase type 1 family.</text>
</comment>
<dbReference type="EC" id="1.6.5.-" evidence="6"/>
<dbReference type="PANTHER" id="PTHR43741:SF4">
    <property type="entry name" value="FMN-DEPENDENT NADH:QUINONE OXIDOREDUCTASE"/>
    <property type="match status" value="1"/>
</dbReference>
<dbReference type="GO" id="GO:0016652">
    <property type="term" value="F:oxidoreductase activity, acting on NAD(P)H as acceptor"/>
    <property type="evidence" value="ECO:0007669"/>
    <property type="project" value="UniProtKB-UniRule"/>
</dbReference>
<dbReference type="InterPro" id="IPR003680">
    <property type="entry name" value="Flavodoxin_fold"/>
</dbReference>
<dbReference type="InterPro" id="IPR023048">
    <property type="entry name" value="NADH:quinone_OxRdtase_FMN_depd"/>
</dbReference>
<dbReference type="OrthoDB" id="9787136at2"/>
<proteinExistence type="inferred from homology"/>
<gene>
    <name evidence="6" type="primary">azoR</name>
    <name evidence="8" type="ORF">SAMN05444581_102349</name>
</gene>
<dbReference type="STRING" id="1612308.SAMN05444581_102349"/>
<evidence type="ECO:0000256" key="5">
    <source>
        <dbReference type="ARBA" id="ARBA00048542"/>
    </source>
</evidence>
<organism evidence="8 9">
    <name type="scientific">Methylocapsa palsarum</name>
    <dbReference type="NCBI Taxonomy" id="1612308"/>
    <lineage>
        <taxon>Bacteria</taxon>
        <taxon>Pseudomonadati</taxon>
        <taxon>Pseudomonadota</taxon>
        <taxon>Alphaproteobacteria</taxon>
        <taxon>Hyphomicrobiales</taxon>
        <taxon>Beijerinckiaceae</taxon>
        <taxon>Methylocapsa</taxon>
    </lineage>
</organism>
<dbReference type="GO" id="GO:0009055">
    <property type="term" value="F:electron transfer activity"/>
    <property type="evidence" value="ECO:0007669"/>
    <property type="project" value="UniProtKB-UniRule"/>
</dbReference>
<name>A0A1I3X3T5_9HYPH</name>
<dbReference type="GO" id="GO:0010181">
    <property type="term" value="F:FMN binding"/>
    <property type="evidence" value="ECO:0007669"/>
    <property type="project" value="UniProtKB-UniRule"/>
</dbReference>
<evidence type="ECO:0000256" key="1">
    <source>
        <dbReference type="ARBA" id="ARBA00022630"/>
    </source>
</evidence>
<feature type="binding site" evidence="6">
    <location>
        <begin position="15"/>
        <end position="17"/>
    </location>
    <ligand>
        <name>FMN</name>
        <dbReference type="ChEBI" id="CHEBI:58210"/>
    </ligand>
</feature>
<feature type="binding site" evidence="6">
    <location>
        <begin position="95"/>
        <end position="98"/>
    </location>
    <ligand>
        <name>FMN</name>
        <dbReference type="ChEBI" id="CHEBI:58210"/>
    </ligand>
</feature>
<comment type="cofactor">
    <cofactor evidence="6">
        <name>FMN</name>
        <dbReference type="ChEBI" id="CHEBI:58210"/>
    </cofactor>
    <text evidence="6">Binds 1 FMN per subunit.</text>
</comment>
<comment type="catalytic activity">
    <reaction evidence="5">
        <text>N,N-dimethyl-1,4-phenylenediamine + anthranilate + 2 NAD(+) = 2-(4-dimethylaminophenyl)diazenylbenzoate + 2 NADH + 2 H(+)</text>
        <dbReference type="Rhea" id="RHEA:55872"/>
        <dbReference type="ChEBI" id="CHEBI:15378"/>
        <dbReference type="ChEBI" id="CHEBI:15783"/>
        <dbReference type="ChEBI" id="CHEBI:16567"/>
        <dbReference type="ChEBI" id="CHEBI:57540"/>
        <dbReference type="ChEBI" id="CHEBI:57945"/>
        <dbReference type="ChEBI" id="CHEBI:71579"/>
        <dbReference type="EC" id="1.7.1.17"/>
    </reaction>
    <physiologicalReaction direction="right-to-left" evidence="5">
        <dbReference type="Rhea" id="RHEA:55874"/>
    </physiologicalReaction>
</comment>
<dbReference type="InterPro" id="IPR050104">
    <property type="entry name" value="FMN-dep_NADH:Q_OxRdtase_AzoR1"/>
</dbReference>
<evidence type="ECO:0000256" key="3">
    <source>
        <dbReference type="ARBA" id="ARBA00023002"/>
    </source>
</evidence>
<dbReference type="Gene3D" id="3.40.50.360">
    <property type="match status" value="1"/>
</dbReference>
<evidence type="ECO:0000256" key="2">
    <source>
        <dbReference type="ARBA" id="ARBA00022643"/>
    </source>
</evidence>
<feature type="domain" description="Flavodoxin-like fold" evidence="7">
    <location>
        <begin position="1"/>
        <end position="200"/>
    </location>
</feature>
<keyword evidence="1 6" id="KW-0285">Flavoprotein</keyword>
<dbReference type="RefSeq" id="WP_091678639.1">
    <property type="nucleotide sequence ID" value="NZ_FOSN01000002.1"/>
</dbReference>
<dbReference type="InterPro" id="IPR029039">
    <property type="entry name" value="Flavoprotein-like_sf"/>
</dbReference>
<dbReference type="HAMAP" id="MF_01216">
    <property type="entry name" value="Azoreductase_type1"/>
    <property type="match status" value="1"/>
</dbReference>
<dbReference type="AlphaFoldDB" id="A0A1I3X3T5"/>
<keyword evidence="2 6" id="KW-0288">FMN</keyword>
<accession>A0A1I3X3T5</accession>
<sequence length="204" mass="21754">MKLLHVDSSILGPYSVSRKLTSDIVARLRELTPGLDVSYRDLAAEPLSHLSADHVAARQTGAPSASPRIQEELALGVDVLEQFLGADIVVLGAPMYNFGISSQLKAWIDRLAVAEKTFRYTENGPEGLAGGKRVIVVSTRGGVFSEGAPAAALDHQETYLRSVFGFLGIPDVEIVRAEGLNYGPESKAEAIRAAVDKIANLKAA</sequence>
<evidence type="ECO:0000256" key="4">
    <source>
        <dbReference type="ARBA" id="ARBA00023027"/>
    </source>
</evidence>
<keyword evidence="3 6" id="KW-0560">Oxidoreductase</keyword>